<evidence type="ECO:0000259" key="1">
    <source>
        <dbReference type="Pfam" id="PF09455"/>
    </source>
</evidence>
<dbReference type="InterPro" id="IPR019016">
    <property type="entry name" value="Csx1-like_HEPN"/>
</dbReference>
<dbReference type="Pfam" id="PF09455">
    <property type="entry name" value="Csx1_HEPN"/>
    <property type="match status" value="1"/>
</dbReference>
<evidence type="ECO:0000313" key="3">
    <source>
        <dbReference type="EMBL" id="GGP20796.1"/>
    </source>
</evidence>
<reference evidence="3" key="1">
    <citation type="journal article" date="2014" name="Int. J. Syst. Evol. Microbiol.">
        <title>Complete genome sequence of Corynebacterium casei LMG S-19264T (=DSM 44701T), isolated from a smear-ripened cheese.</title>
        <authorList>
            <consortium name="US DOE Joint Genome Institute (JGI-PGF)"/>
            <person name="Walter F."/>
            <person name="Albersmeier A."/>
            <person name="Kalinowski J."/>
            <person name="Ruckert C."/>
        </authorList>
    </citation>
    <scope>NUCLEOTIDE SEQUENCE</scope>
    <source>
        <strain evidence="3">JCM 10088</strain>
    </source>
</reference>
<dbReference type="Proteomes" id="UP000610960">
    <property type="component" value="Unassembled WGS sequence"/>
</dbReference>
<proteinExistence type="predicted"/>
<dbReference type="Gene3D" id="1.10.3740.10">
    <property type="entry name" value="SSO1389-like domains"/>
    <property type="match status" value="1"/>
</dbReference>
<dbReference type="InterPro" id="IPR053857">
    <property type="entry name" value="Csx1_CARF"/>
</dbReference>
<protein>
    <submittedName>
        <fullName evidence="3">Uncharacterized protein</fullName>
    </submittedName>
</protein>
<dbReference type="NCBIfam" id="TIGR02549">
    <property type="entry name" value="CRISPR_DxTHG"/>
    <property type="match status" value="1"/>
</dbReference>
<dbReference type="EMBL" id="BMNL01000002">
    <property type="protein sequence ID" value="GGP20796.1"/>
    <property type="molecule type" value="Genomic_DNA"/>
</dbReference>
<dbReference type="SUPFAM" id="SSF160980">
    <property type="entry name" value="SSO1389-like"/>
    <property type="match status" value="1"/>
</dbReference>
<feature type="domain" description="CRISPR system endoribonuclease Csx1 CARF" evidence="2">
    <location>
        <begin position="20"/>
        <end position="199"/>
    </location>
</feature>
<dbReference type="PANTHER" id="PTHR37169">
    <property type="entry name" value="CRISPR SYSTEM ENDORIBONUCLEASE CSX1-RELATED"/>
    <property type="match status" value="1"/>
</dbReference>
<dbReference type="InterPro" id="IPR052875">
    <property type="entry name" value="CRISPR_assoc_ribonuclease"/>
</dbReference>
<feature type="domain" description="CRISPR system endoribonuclease Csx1-like HEPN" evidence="1">
    <location>
        <begin position="313"/>
        <end position="389"/>
    </location>
</feature>
<dbReference type="AlphaFoldDB" id="A0A830GTE3"/>
<evidence type="ECO:0000313" key="4">
    <source>
        <dbReference type="Proteomes" id="UP000610960"/>
    </source>
</evidence>
<dbReference type="InterPro" id="IPR013383">
    <property type="entry name" value="CRISPR-assoc_prot_DxTHG_CS"/>
</dbReference>
<gene>
    <name evidence="3" type="ORF">GCM10007981_10320</name>
</gene>
<sequence>MEVPRQGSGNSERRHGIASIVCADNYDKYIIYAVDSVLTASVSKSAGNSITEECAKEQNILTDLGDGKAVMPPPGSDIRDLRSWRDMARNYIRCISSKIISNTDIILTASRGTFTLYKDISWKYEASYPATIVGELLWGLWQKVKDEGVEGDQVDLDIDLTHGINFMPALTLHVGRFLASLLLMKGARKVMIRAFNATPGDWLYMKFLSEDMATIEVPAQPRSPIIEALGKGLPLVMHRLCNDNLHSVADDVFNYVEASIDLNGRTVKYKNPGINVERLYESLLEQLACKRSTNKLSQLLNSELFSKVNKTIEAMVKHELNNMKNGIDRASPDVMKQLNNNEKVKYSKVLPWECVERQDECSPCPGGNDRNLIAHAGLLRECTSIRKSDSDYVIEIDDKVLSCLDNTRDEN</sequence>
<comment type="caution">
    <text evidence="3">The sequence shown here is derived from an EMBL/GenBank/DDBJ whole genome shotgun (WGS) entry which is preliminary data.</text>
</comment>
<dbReference type="Pfam" id="PF22230">
    <property type="entry name" value="Csx1_CARF"/>
    <property type="match status" value="1"/>
</dbReference>
<dbReference type="PANTHER" id="PTHR37169:SF1">
    <property type="entry name" value="CRISPR SYSTEM ENDORIBONUCLEASE CSX1"/>
    <property type="match status" value="1"/>
</dbReference>
<organism evidence="3 4">
    <name type="scientific">Thermocladium modestius</name>
    <dbReference type="NCBI Taxonomy" id="62609"/>
    <lineage>
        <taxon>Archaea</taxon>
        <taxon>Thermoproteota</taxon>
        <taxon>Thermoprotei</taxon>
        <taxon>Thermoproteales</taxon>
        <taxon>Thermoproteaceae</taxon>
        <taxon>Thermocladium</taxon>
    </lineage>
</organism>
<evidence type="ECO:0000259" key="2">
    <source>
        <dbReference type="Pfam" id="PF22230"/>
    </source>
</evidence>
<dbReference type="Gene3D" id="3.40.50.10640">
    <property type="entry name" value="SSO1389-like"/>
    <property type="match status" value="1"/>
</dbReference>
<keyword evidence="4" id="KW-1185">Reference proteome</keyword>
<reference evidence="3" key="2">
    <citation type="submission" date="2020-09" db="EMBL/GenBank/DDBJ databases">
        <authorList>
            <person name="Sun Q."/>
            <person name="Ohkuma M."/>
        </authorList>
    </citation>
    <scope>NUCLEOTIDE SEQUENCE</scope>
    <source>
        <strain evidence="3">JCM 10088</strain>
    </source>
</reference>
<name>A0A830GTE3_9CREN</name>
<dbReference type="InterPro" id="IPR027419">
    <property type="entry name" value="CRISPR-assoc_Csx1_C"/>
</dbReference>
<accession>A0A830GTE3</accession>